<feature type="compositionally biased region" description="Basic and acidic residues" evidence="1">
    <location>
        <begin position="68"/>
        <end position="89"/>
    </location>
</feature>
<dbReference type="GeneID" id="60404154"/>
<dbReference type="EMBL" id="HG735654">
    <property type="protein sequence ID" value="CDJ36244.1"/>
    <property type="molecule type" value="Genomic_DNA"/>
</dbReference>
<dbReference type="GO" id="GO:0045944">
    <property type="term" value="P:positive regulation of transcription by RNA polymerase II"/>
    <property type="evidence" value="ECO:0007669"/>
    <property type="project" value="TreeGrafter"/>
</dbReference>
<dbReference type="RefSeq" id="XP_037878533.1">
    <property type="nucleotide sequence ID" value="XM_038022679.1"/>
</dbReference>
<dbReference type="PANTHER" id="PTHR46007">
    <property type="entry name" value="MEDIATOR OF RNA POLYMERASE II TRANSCRIPTION SUBUNIT 12"/>
    <property type="match status" value="1"/>
</dbReference>
<dbReference type="OrthoDB" id="348675at2759"/>
<dbReference type="GO" id="GO:0003713">
    <property type="term" value="F:transcription coactivator activity"/>
    <property type="evidence" value="ECO:0007669"/>
    <property type="project" value="TreeGrafter"/>
</dbReference>
<feature type="compositionally biased region" description="Low complexity" evidence="1">
    <location>
        <begin position="390"/>
        <end position="405"/>
    </location>
</feature>
<feature type="region of interest" description="Disordered" evidence="1">
    <location>
        <begin position="384"/>
        <end position="405"/>
    </location>
</feature>
<evidence type="ECO:0000313" key="2">
    <source>
        <dbReference type="EMBL" id="CDJ36244.1"/>
    </source>
</evidence>
<dbReference type="VEuPathDB" id="ToxoDB:EMH_0061900"/>
<reference evidence="2" key="2">
    <citation type="submission" date="2013-10" db="EMBL/GenBank/DDBJ databases">
        <authorList>
            <person name="Aslett M."/>
        </authorList>
    </citation>
    <scope>NUCLEOTIDE SEQUENCE [LARGE SCALE GENOMIC DNA]</scope>
    <source>
        <strain evidence="2">Houghton</strain>
    </source>
</reference>
<dbReference type="GO" id="GO:0016592">
    <property type="term" value="C:mediator complex"/>
    <property type="evidence" value="ECO:0007669"/>
    <property type="project" value="TreeGrafter"/>
</dbReference>
<sequence length="1641" mass="177031">MPQKSKSETGCRELCSWETDQAQVQDLAPSYVRRALKQLQHSGELKFLRWGSDQPEKQKLQQQQHRKQQPDHSEEQHEQWKRTQHHLNDTQRRRLRTQLCGREGVCGRKGDYGEICDCGIRRSRYTSNYTNGVNRDNCKCHNSAGECSGNCKVNGRKNGEEPVGQVHDASRDAVVGVPASEAQAAEAAVEAQRAAASVPPAAALQVRAMQLLKKLSPFPEGSGFVPSALPQLHYKQRNLPEEAGSPSAANATIYTADGSAVSGRDDDKNELTATRIVQGEGIEEEKAQQKQREILELELLERQAFANVTTAAAPLHEDNEVLLPKMFENLLLQGPWIRQQQPAPAEQQQTVHVLQRGHQYAAQAQQSQQQIGYLRQNDELLHPSKCIQGNSRSSNSNSCRNSNNSSNTGGCFHAHAVVPVCSVHSNCDSRSRSKRRPGNIIDWQQTAALLHSLIAAEDLPEQLQHHHSAVPDATHALKGATCQWEGTANEAVSTNSLAAHSSETAGKVLPGSVGSAFAASGATAAPILLQQQNAEPHLHQSLPAEVAQQILRRIISATVELHRHHKGDHAPHQHNQQQNDHLQQERKDLEQALQHEQQEEHQVQGRYSGPAATCCCSVSSCRSFCAFLLHLLRDFRAQQKQHERLYLLLLQLLLQLLQQQLACATCRCDSGFLRQYLAFVVEQMEQLQQQQEEGKGLTPDLLLVDFDSLHHQKRLVLLLQLALLLRAWRASGGTSRRKVVVKVAYLSLIHLGACVELREAAADILAAAALDELSTAVQEAAVEATSTQAAWFTYAEAAATADSATTAARAAAVGMEASKEAGAAALCSSITKAAVEGSSAAAAAAAELASSVACCFLLILQQDTQHSVTAGSSPTAGLTVGPRIREFSAETAAAAFPMLLLLLLPGLEHQLLKGETLRGTAATPFSLSLHAAEALHILRIAILRAQQHPAWQPQHELQIVHQFRQRCMKMVLTLQQQQLLRLLEQQLMRLLSVSIRTCIEQFDLSLPLLQRELPGRSKTSRSSRSSGTGWSIVEAAVSAIEAPLCCVCVLVQLPRLGLAAPADCAGQAETLEEVVATLVNLLLRLMDPCGCFTRARAPAAGEAAETAERRAPATAPALALTAATFGCFSKLLVALTEAARSTCMQIQQLSATATTPNISEETAVAAGELQQCFARGAAAVVRLCLDSAAAGQALQQQEQLSDFIAAVADADVALSRFFAVHREHQQLQRPVALQLLEQILQAPISDRRQGSNSCGVQNSETTFSGRKKGPIAAATGARRGADAMLLTYVSVEASATAALKVLARFLENRKAASALPTTATSAASAAVSSDTAASNDATDTAAASSGAAVRLLRIAWTRLVGPALRETCFPHSAPEAVTPAVATATKAERSPTAAAATVAATAACVQAGQQHALAIIETRGSLISAFASAMAAAAPTETATAVEPKVQQPVRHELQQLHDLQQDFTMVAVAVSSLRPLALELFLWPLRYLVAQQQKEPQQQRKHQPQRQLVQIWRTLYSCFCAEDEAPAAGATSRRSSSNGCCCCRLVTLDDFLQQDDWVHVSDLLLELLQLLQKTSPSASTGSSGERSCLAAAAAVVERAAASERAYQRPPQTQGDCQFIFFPSKGLGPCSSTEHPECIQE</sequence>
<organism evidence="2 3">
    <name type="scientific">Eimeria mitis</name>
    <dbReference type="NCBI Taxonomy" id="44415"/>
    <lineage>
        <taxon>Eukaryota</taxon>
        <taxon>Sar</taxon>
        <taxon>Alveolata</taxon>
        <taxon>Apicomplexa</taxon>
        <taxon>Conoidasida</taxon>
        <taxon>Coccidia</taxon>
        <taxon>Eucoccidiorida</taxon>
        <taxon>Eimeriorina</taxon>
        <taxon>Eimeriidae</taxon>
        <taxon>Eimeria</taxon>
    </lineage>
</organism>
<name>U6KE69_9EIME</name>
<feature type="compositionally biased region" description="Polar residues" evidence="1">
    <location>
        <begin position="1250"/>
        <end position="1264"/>
    </location>
</feature>
<evidence type="ECO:0000256" key="1">
    <source>
        <dbReference type="SAM" id="MobiDB-lite"/>
    </source>
</evidence>
<feature type="region of interest" description="Disordered" evidence="1">
    <location>
        <begin position="54"/>
        <end position="89"/>
    </location>
</feature>
<dbReference type="PANTHER" id="PTHR46007:SF8">
    <property type="entry name" value="C2H2-TYPE DOMAIN-CONTAINING PROTEIN"/>
    <property type="match status" value="1"/>
</dbReference>
<feature type="region of interest" description="Disordered" evidence="1">
    <location>
        <begin position="563"/>
        <end position="584"/>
    </location>
</feature>
<proteinExistence type="predicted"/>
<evidence type="ECO:0000313" key="3">
    <source>
        <dbReference type="Proteomes" id="UP000030744"/>
    </source>
</evidence>
<protein>
    <submittedName>
        <fullName evidence="2">Uncharacterized protein</fullName>
    </submittedName>
</protein>
<feature type="region of interest" description="Disordered" evidence="1">
    <location>
        <begin position="1247"/>
        <end position="1271"/>
    </location>
</feature>
<dbReference type="Proteomes" id="UP000030744">
    <property type="component" value="Unassembled WGS sequence"/>
</dbReference>
<keyword evidence="3" id="KW-1185">Reference proteome</keyword>
<reference evidence="2" key="1">
    <citation type="submission" date="2013-10" db="EMBL/GenBank/DDBJ databases">
        <title>Genomic analysis of the causative agents of coccidiosis in chickens.</title>
        <authorList>
            <person name="Reid A.J."/>
            <person name="Blake D."/>
            <person name="Billington K."/>
            <person name="Browne H."/>
            <person name="Dunn M."/>
            <person name="Hung S."/>
            <person name="Kawahara F."/>
            <person name="Miranda-Saavedra D."/>
            <person name="Mourier T."/>
            <person name="Nagra H."/>
            <person name="Otto T.D."/>
            <person name="Rawlings N."/>
            <person name="Sanchez A."/>
            <person name="Sanders M."/>
            <person name="Subramaniam C."/>
            <person name="Tay Y."/>
            <person name="Dear P."/>
            <person name="Doerig C."/>
            <person name="Gruber A."/>
            <person name="Parkinson J."/>
            <person name="Shirley M."/>
            <person name="Wan K.L."/>
            <person name="Berriman M."/>
            <person name="Tomley F."/>
            <person name="Pain A."/>
        </authorList>
    </citation>
    <scope>NUCLEOTIDE SEQUENCE [LARGE SCALE GENOMIC DNA]</scope>
    <source>
        <strain evidence="2">Houghton</strain>
    </source>
</reference>
<accession>U6KE69</accession>
<gene>
    <name evidence="2" type="ORF">EMH_0061900</name>
</gene>
<dbReference type="InterPro" id="IPR051647">
    <property type="entry name" value="Mediator_comp_sub12"/>
</dbReference>